<accession>A0ABT8F7X8</accession>
<dbReference type="RefSeq" id="WP_320005027.1">
    <property type="nucleotide sequence ID" value="NZ_JAUHJS010000007.1"/>
</dbReference>
<name>A0ABT8F7X8_9BACT</name>
<dbReference type="EMBL" id="JAUHJS010000007">
    <property type="protein sequence ID" value="MDN4166490.1"/>
    <property type="molecule type" value="Genomic_DNA"/>
</dbReference>
<gene>
    <name evidence="1" type="ORF">QWY31_13350</name>
</gene>
<keyword evidence="2" id="KW-1185">Reference proteome</keyword>
<dbReference type="SUPFAM" id="SSF46689">
    <property type="entry name" value="Homeodomain-like"/>
    <property type="match status" value="1"/>
</dbReference>
<dbReference type="InterPro" id="IPR007367">
    <property type="entry name" value="DUF433"/>
</dbReference>
<dbReference type="InterPro" id="IPR009057">
    <property type="entry name" value="Homeodomain-like_sf"/>
</dbReference>
<dbReference type="InterPro" id="IPR036388">
    <property type="entry name" value="WH-like_DNA-bd_sf"/>
</dbReference>
<organism evidence="1 2">
    <name type="scientific">Shiella aurantiaca</name>
    <dbReference type="NCBI Taxonomy" id="3058365"/>
    <lineage>
        <taxon>Bacteria</taxon>
        <taxon>Pseudomonadati</taxon>
        <taxon>Bacteroidota</taxon>
        <taxon>Cytophagia</taxon>
        <taxon>Cytophagales</taxon>
        <taxon>Shiellaceae</taxon>
        <taxon>Shiella</taxon>
    </lineage>
</organism>
<dbReference type="Gene3D" id="1.10.10.10">
    <property type="entry name" value="Winged helix-like DNA-binding domain superfamily/Winged helix DNA-binding domain"/>
    <property type="match status" value="1"/>
</dbReference>
<evidence type="ECO:0000313" key="1">
    <source>
        <dbReference type="EMBL" id="MDN4166490.1"/>
    </source>
</evidence>
<dbReference type="Proteomes" id="UP001168552">
    <property type="component" value="Unassembled WGS sequence"/>
</dbReference>
<protein>
    <submittedName>
        <fullName evidence="1">DUF433 domain-containing protein</fullName>
    </submittedName>
</protein>
<sequence>MNIQDFIHSDPAIKNGQLVFRGTDVLVEALLLHIEQERAIDEFVEDNPSVSMEQVKGVINFAHALIERKKQ</sequence>
<evidence type="ECO:0000313" key="2">
    <source>
        <dbReference type="Proteomes" id="UP001168552"/>
    </source>
</evidence>
<proteinExistence type="predicted"/>
<reference evidence="1" key="1">
    <citation type="submission" date="2023-06" db="EMBL/GenBank/DDBJ databases">
        <title>Cytophagales bacterium Strain LB-30, isolated from soil.</title>
        <authorList>
            <person name="Liu B."/>
        </authorList>
    </citation>
    <scope>NUCLEOTIDE SEQUENCE</scope>
    <source>
        <strain evidence="1">LB-30</strain>
    </source>
</reference>
<dbReference type="Pfam" id="PF04255">
    <property type="entry name" value="DUF433"/>
    <property type="match status" value="1"/>
</dbReference>
<comment type="caution">
    <text evidence="1">The sequence shown here is derived from an EMBL/GenBank/DDBJ whole genome shotgun (WGS) entry which is preliminary data.</text>
</comment>